<dbReference type="Proteomes" id="UP000626109">
    <property type="component" value="Unassembled WGS sequence"/>
</dbReference>
<name>A0A813HYN3_POLGL</name>
<protein>
    <submittedName>
        <fullName evidence="2">Uncharacterized protein</fullName>
    </submittedName>
</protein>
<dbReference type="AlphaFoldDB" id="A0A813HYN3"/>
<organism evidence="2 3">
    <name type="scientific">Polarella glacialis</name>
    <name type="common">Dinoflagellate</name>
    <dbReference type="NCBI Taxonomy" id="89957"/>
    <lineage>
        <taxon>Eukaryota</taxon>
        <taxon>Sar</taxon>
        <taxon>Alveolata</taxon>
        <taxon>Dinophyceae</taxon>
        <taxon>Suessiales</taxon>
        <taxon>Suessiaceae</taxon>
        <taxon>Polarella</taxon>
    </lineage>
</organism>
<proteinExistence type="predicted"/>
<dbReference type="EMBL" id="CAJNNW010002010">
    <property type="protein sequence ID" value="CAE8642593.1"/>
    <property type="molecule type" value="Genomic_DNA"/>
</dbReference>
<evidence type="ECO:0000313" key="2">
    <source>
        <dbReference type="EMBL" id="CAE8642593.1"/>
    </source>
</evidence>
<reference evidence="2" key="1">
    <citation type="submission" date="2021-02" db="EMBL/GenBank/DDBJ databases">
        <authorList>
            <person name="Dougan E. K."/>
            <person name="Rhodes N."/>
            <person name="Thang M."/>
            <person name="Chan C."/>
        </authorList>
    </citation>
    <scope>NUCLEOTIDE SEQUENCE</scope>
</reference>
<accession>A0A813HYN3</accession>
<sequence length="272" mass="29667">MRAPRSDGRRSAVGTALALLYFGPWAAELDHGGLAEVVPQQKGLSEERLRRARTIGPSHRVQPPGRQQPLRALQRLRGSARSSVGRVLKLLETVTRREAETTAAVLAGVARDAAGGWAALSGALILNSVAVASLVVVFEATRRWHPLVYCNQACQVGNSAGVVLSLGQWTLFLACRDPPAYAIPRADDHRTHRAFKETIFLRNLDCRLQAHSPMETHPFILKKSGPYSCGAPNHVTHWLQAPQASMQIRHESSSLNTHAVDQAHSPWGRSGL</sequence>
<gene>
    <name evidence="2" type="ORF">PGLA2088_LOCUS2469</name>
</gene>
<feature type="region of interest" description="Disordered" evidence="1">
    <location>
        <begin position="250"/>
        <end position="272"/>
    </location>
</feature>
<comment type="caution">
    <text evidence="2">The sequence shown here is derived from an EMBL/GenBank/DDBJ whole genome shotgun (WGS) entry which is preliminary data.</text>
</comment>
<evidence type="ECO:0000256" key="1">
    <source>
        <dbReference type="SAM" id="MobiDB-lite"/>
    </source>
</evidence>
<evidence type="ECO:0000313" key="3">
    <source>
        <dbReference type="Proteomes" id="UP000626109"/>
    </source>
</evidence>